<dbReference type="Proteomes" id="UP000024816">
    <property type="component" value="Unassembled WGS sequence"/>
</dbReference>
<keyword evidence="8 9" id="KW-0131">Cell cycle</keyword>
<dbReference type="InterPro" id="IPR023009">
    <property type="entry name" value="Tyrosine_recombinase_XerC/XerD"/>
</dbReference>
<dbReference type="PATRIC" id="fig|1280952.3.peg.1933"/>
<dbReference type="PROSITE" id="PS51900">
    <property type="entry name" value="CB"/>
    <property type="match status" value="1"/>
</dbReference>
<protein>
    <recommendedName>
        <fullName evidence="9">Tyrosine recombinase XerC</fullName>
    </recommendedName>
</protein>
<keyword evidence="5 9" id="KW-0229">DNA integration</keyword>
<evidence type="ECO:0000256" key="9">
    <source>
        <dbReference type="HAMAP-Rule" id="MF_01808"/>
    </source>
</evidence>
<dbReference type="InterPro" id="IPR004107">
    <property type="entry name" value="Integrase_SAM-like_N"/>
</dbReference>
<evidence type="ECO:0000256" key="8">
    <source>
        <dbReference type="ARBA" id="ARBA00023306"/>
    </source>
</evidence>
<dbReference type="InterPro" id="IPR050090">
    <property type="entry name" value="Tyrosine_recombinase_XerCD"/>
</dbReference>
<dbReference type="GO" id="GO:0005737">
    <property type="term" value="C:cytoplasm"/>
    <property type="evidence" value="ECO:0007669"/>
    <property type="project" value="UniProtKB-SubCell"/>
</dbReference>
<gene>
    <name evidence="9" type="primary">xerC</name>
    <name evidence="12" type="ORF">HJA_09684</name>
</gene>
<dbReference type="NCBIfam" id="NF001399">
    <property type="entry name" value="PRK00283.1"/>
    <property type="match status" value="1"/>
</dbReference>
<dbReference type="PANTHER" id="PTHR30349:SF90">
    <property type="entry name" value="TYROSINE RECOMBINASE XERD"/>
    <property type="match status" value="1"/>
</dbReference>
<dbReference type="Gene3D" id="1.10.150.130">
    <property type="match status" value="1"/>
</dbReference>
<feature type="active site" evidence="9">
    <location>
        <position position="259"/>
    </location>
</feature>
<evidence type="ECO:0000256" key="4">
    <source>
        <dbReference type="ARBA" id="ARBA00022829"/>
    </source>
</evidence>
<evidence type="ECO:0000256" key="6">
    <source>
        <dbReference type="ARBA" id="ARBA00023125"/>
    </source>
</evidence>
<comment type="subcellular location">
    <subcellularLocation>
        <location evidence="1 9">Cytoplasm</location>
    </subcellularLocation>
</comment>
<dbReference type="InterPro" id="IPR002104">
    <property type="entry name" value="Integrase_catalytic"/>
</dbReference>
<dbReference type="InterPro" id="IPR010998">
    <property type="entry name" value="Integrase_recombinase_N"/>
</dbReference>
<keyword evidence="6 9" id="KW-0238">DNA-binding</keyword>
<comment type="subunit">
    <text evidence="9">Forms a cyclic heterotetrameric complex composed of two molecules of XerC and two molecules of XerD.</text>
</comment>
<dbReference type="Pfam" id="PF02899">
    <property type="entry name" value="Phage_int_SAM_1"/>
    <property type="match status" value="1"/>
</dbReference>
<dbReference type="GO" id="GO:0006313">
    <property type="term" value="P:DNA transposition"/>
    <property type="evidence" value="ECO:0007669"/>
    <property type="project" value="UniProtKB-UniRule"/>
</dbReference>
<evidence type="ECO:0000256" key="7">
    <source>
        <dbReference type="ARBA" id="ARBA00023172"/>
    </source>
</evidence>
<dbReference type="InterPro" id="IPR013762">
    <property type="entry name" value="Integrase-like_cat_sf"/>
</dbReference>
<feature type="active site" evidence="9">
    <location>
        <position position="256"/>
    </location>
</feature>
<keyword evidence="7 9" id="KW-0233">DNA recombination</keyword>
<feature type="domain" description="Core-binding (CB)" evidence="11">
    <location>
        <begin position="9"/>
        <end position="91"/>
    </location>
</feature>
<feature type="active site" description="O-(3'-phospho-DNA)-tyrosine intermediate" evidence="9">
    <location>
        <position position="291"/>
    </location>
</feature>
<evidence type="ECO:0000256" key="2">
    <source>
        <dbReference type="ARBA" id="ARBA00022490"/>
    </source>
</evidence>
<comment type="function">
    <text evidence="9">Site-specific tyrosine recombinase, which acts by catalyzing the cutting and rejoining of the recombining DNA molecules. The XerC-XerD complex is essential to convert dimers of the bacterial chromosome into monomers to permit their segregation at cell division. It also contributes to the segregational stability of plasmids.</text>
</comment>
<dbReference type="PANTHER" id="PTHR30349">
    <property type="entry name" value="PHAGE INTEGRASE-RELATED"/>
    <property type="match status" value="1"/>
</dbReference>
<name>A0A059FDA8_9PROT</name>
<comment type="similarity">
    <text evidence="9">Belongs to the 'phage' integrase family. XerC subfamily.</text>
</comment>
<dbReference type="eggNOG" id="COG4974">
    <property type="taxonomic scope" value="Bacteria"/>
</dbReference>
<feature type="active site" evidence="9">
    <location>
        <position position="178"/>
    </location>
</feature>
<feature type="domain" description="Tyr recombinase" evidence="10">
    <location>
        <begin position="112"/>
        <end position="304"/>
    </location>
</feature>
<evidence type="ECO:0000256" key="1">
    <source>
        <dbReference type="ARBA" id="ARBA00004496"/>
    </source>
</evidence>
<feature type="active site" evidence="9">
    <location>
        <position position="282"/>
    </location>
</feature>
<dbReference type="STRING" id="1280952.HJA_09684"/>
<evidence type="ECO:0000313" key="12">
    <source>
        <dbReference type="EMBL" id="KCZ88630.1"/>
    </source>
</evidence>
<dbReference type="EMBL" id="ARYJ01000005">
    <property type="protein sequence ID" value="KCZ88630.1"/>
    <property type="molecule type" value="Genomic_DNA"/>
</dbReference>
<evidence type="ECO:0000256" key="5">
    <source>
        <dbReference type="ARBA" id="ARBA00022908"/>
    </source>
</evidence>
<keyword evidence="13" id="KW-1185">Reference proteome</keyword>
<evidence type="ECO:0000256" key="3">
    <source>
        <dbReference type="ARBA" id="ARBA00022618"/>
    </source>
</evidence>
<organism evidence="12 13">
    <name type="scientific">Hyphomonas jannaschiana VP2</name>
    <dbReference type="NCBI Taxonomy" id="1280952"/>
    <lineage>
        <taxon>Bacteria</taxon>
        <taxon>Pseudomonadati</taxon>
        <taxon>Pseudomonadota</taxon>
        <taxon>Alphaproteobacteria</taxon>
        <taxon>Hyphomonadales</taxon>
        <taxon>Hyphomonadaceae</taxon>
        <taxon>Hyphomonas</taxon>
    </lineage>
</organism>
<sequence>MYACQAGGMSDRARIEAFLEMMSAERGASPNTLDAYGRDLLDASEYCGGKLETAGARDLAGWLADLAARGMAPSSQARKLSAVRRFFRFLFEEGDRKDDPTAKLDGPKPSRDVPDVLSREEMARLIDACGEDLRLKALVELLYGAGLRVSELVSLTLGSLPRRKGERWVTRDVIIRGKGGKERLCPLGGPALAALSDWLAVREETLPRNSLARTRAEKFVFPSRGKEGHLTRRRLGQLLEELAIMAGIRPDRVHPHALRHAYATHLLMGGADLRSVQTLLGHADIATTQIYTHVLTDELAELLETAHPLASR</sequence>
<dbReference type="HAMAP" id="MF_01808">
    <property type="entry name" value="Recomb_XerC_XerD"/>
    <property type="match status" value="1"/>
</dbReference>
<evidence type="ECO:0000259" key="11">
    <source>
        <dbReference type="PROSITE" id="PS51900"/>
    </source>
</evidence>
<dbReference type="InterPro" id="IPR011010">
    <property type="entry name" value="DNA_brk_join_enz"/>
</dbReference>
<proteinExistence type="inferred from homology"/>
<evidence type="ECO:0000313" key="13">
    <source>
        <dbReference type="Proteomes" id="UP000024816"/>
    </source>
</evidence>
<feature type="active site" evidence="9">
    <location>
        <position position="148"/>
    </location>
</feature>
<dbReference type="Pfam" id="PF00589">
    <property type="entry name" value="Phage_integrase"/>
    <property type="match status" value="1"/>
</dbReference>
<evidence type="ECO:0000259" key="10">
    <source>
        <dbReference type="PROSITE" id="PS51898"/>
    </source>
</evidence>
<dbReference type="GO" id="GO:0051301">
    <property type="term" value="P:cell division"/>
    <property type="evidence" value="ECO:0007669"/>
    <property type="project" value="UniProtKB-KW"/>
</dbReference>
<keyword evidence="2 9" id="KW-0963">Cytoplasm</keyword>
<dbReference type="SUPFAM" id="SSF56349">
    <property type="entry name" value="DNA breaking-rejoining enzymes"/>
    <property type="match status" value="1"/>
</dbReference>
<dbReference type="PROSITE" id="PS51898">
    <property type="entry name" value="TYR_RECOMBINASE"/>
    <property type="match status" value="1"/>
</dbReference>
<comment type="caution">
    <text evidence="12">The sequence shown here is derived from an EMBL/GenBank/DDBJ whole genome shotgun (WGS) entry which is preliminary data.</text>
</comment>
<dbReference type="AlphaFoldDB" id="A0A059FDA8"/>
<reference evidence="12 13" key="1">
    <citation type="journal article" date="2014" name="Antonie Van Leeuwenhoek">
        <title>Hyphomonas beringensis sp. nov. and Hyphomonas chukchiensis sp. nov., isolated from surface seawater of the Bering Sea and Chukchi Sea.</title>
        <authorList>
            <person name="Li C."/>
            <person name="Lai Q."/>
            <person name="Li G."/>
            <person name="Dong C."/>
            <person name="Wang J."/>
            <person name="Liao Y."/>
            <person name="Shao Z."/>
        </authorList>
    </citation>
    <scope>NUCLEOTIDE SEQUENCE [LARGE SCALE GENOMIC DNA]</scope>
    <source>
        <strain evidence="12 13">VP2</strain>
    </source>
</reference>
<accession>A0A059FDA8</accession>
<keyword evidence="3 9" id="KW-0132">Cell division</keyword>
<dbReference type="GO" id="GO:0009037">
    <property type="term" value="F:tyrosine-based site-specific recombinase activity"/>
    <property type="evidence" value="ECO:0007669"/>
    <property type="project" value="UniProtKB-UniRule"/>
</dbReference>
<dbReference type="Gene3D" id="1.10.443.10">
    <property type="entry name" value="Intergrase catalytic core"/>
    <property type="match status" value="1"/>
</dbReference>
<dbReference type="GO" id="GO:0007059">
    <property type="term" value="P:chromosome segregation"/>
    <property type="evidence" value="ECO:0007669"/>
    <property type="project" value="UniProtKB-UniRule"/>
</dbReference>
<dbReference type="GO" id="GO:0003677">
    <property type="term" value="F:DNA binding"/>
    <property type="evidence" value="ECO:0007669"/>
    <property type="project" value="UniProtKB-UniRule"/>
</dbReference>
<dbReference type="InterPro" id="IPR044068">
    <property type="entry name" value="CB"/>
</dbReference>
<keyword evidence="4 9" id="KW-0159">Chromosome partition</keyword>